<dbReference type="Proteomes" id="UP001295684">
    <property type="component" value="Unassembled WGS sequence"/>
</dbReference>
<organism evidence="1 2">
    <name type="scientific">Euplotes crassus</name>
    <dbReference type="NCBI Taxonomy" id="5936"/>
    <lineage>
        <taxon>Eukaryota</taxon>
        <taxon>Sar</taxon>
        <taxon>Alveolata</taxon>
        <taxon>Ciliophora</taxon>
        <taxon>Intramacronucleata</taxon>
        <taxon>Spirotrichea</taxon>
        <taxon>Hypotrichia</taxon>
        <taxon>Euplotida</taxon>
        <taxon>Euplotidae</taxon>
        <taxon>Moneuplotes</taxon>
    </lineage>
</organism>
<gene>
    <name evidence="1" type="ORF">ECRASSUSDP1_LOCUS9103</name>
</gene>
<comment type="caution">
    <text evidence="1">The sequence shown here is derived from an EMBL/GenBank/DDBJ whole genome shotgun (WGS) entry which is preliminary data.</text>
</comment>
<sequence length="267" mass="31301">MLLSKEDQTNKELTKLEVSLLRNLKHNLDINFKLIAEPRFNQLMILEEYRIFRKLHENIRPMVNYGSRILTRREFKKITKCMRKSASKGHEYNNLTIRLDAKSGEDYSSFSLCKTKILPKIWMFQTNLQIERFVLKKKDIQSIIVMSRHLIGLSFSLCKISGLQLTKSFFNTNTQVGVNLQTIVFIECVSSQESDDDDSFYLIKSIMDGVLNSSLQKFLHRILFRINSTYNFKSVVDGIKNYENDQRLKITNENETILFNFISNLDS</sequence>
<keyword evidence="2" id="KW-1185">Reference proteome</keyword>
<dbReference type="EMBL" id="CAMPGE010008932">
    <property type="protein sequence ID" value="CAI2367815.1"/>
    <property type="molecule type" value="Genomic_DNA"/>
</dbReference>
<protein>
    <submittedName>
        <fullName evidence="1">Uncharacterized protein</fullName>
    </submittedName>
</protein>
<evidence type="ECO:0000313" key="1">
    <source>
        <dbReference type="EMBL" id="CAI2367815.1"/>
    </source>
</evidence>
<reference evidence="1" key="1">
    <citation type="submission" date="2023-07" db="EMBL/GenBank/DDBJ databases">
        <authorList>
            <consortium name="AG Swart"/>
            <person name="Singh M."/>
            <person name="Singh A."/>
            <person name="Seah K."/>
            <person name="Emmerich C."/>
        </authorList>
    </citation>
    <scope>NUCLEOTIDE SEQUENCE</scope>
    <source>
        <strain evidence="1">DP1</strain>
    </source>
</reference>
<accession>A0AAD1UMG6</accession>
<name>A0AAD1UMG6_EUPCR</name>
<evidence type="ECO:0000313" key="2">
    <source>
        <dbReference type="Proteomes" id="UP001295684"/>
    </source>
</evidence>
<proteinExistence type="predicted"/>
<dbReference type="AlphaFoldDB" id="A0AAD1UMG6"/>